<evidence type="ECO:0000256" key="1">
    <source>
        <dbReference type="PROSITE-ProRule" id="PRU01005"/>
    </source>
</evidence>
<organism evidence="4 5">
    <name type="scientific">Acrobeloides nanus</name>
    <dbReference type="NCBI Taxonomy" id="290746"/>
    <lineage>
        <taxon>Eukaryota</taxon>
        <taxon>Metazoa</taxon>
        <taxon>Ecdysozoa</taxon>
        <taxon>Nematoda</taxon>
        <taxon>Chromadorea</taxon>
        <taxon>Rhabditida</taxon>
        <taxon>Tylenchina</taxon>
        <taxon>Cephalobomorpha</taxon>
        <taxon>Cephaloboidea</taxon>
        <taxon>Cephalobidae</taxon>
        <taxon>Acrobeloides</taxon>
    </lineage>
</organism>
<feature type="chain" id="PRO_5037803447" evidence="2">
    <location>
        <begin position="20"/>
        <end position="123"/>
    </location>
</feature>
<feature type="domain" description="ShKT" evidence="3">
    <location>
        <begin position="23"/>
        <end position="60"/>
    </location>
</feature>
<dbReference type="Gene3D" id="1.10.10.1940">
    <property type="match status" value="2"/>
</dbReference>
<dbReference type="AlphaFoldDB" id="A0A914DKI8"/>
<keyword evidence="2" id="KW-0732">Signal</keyword>
<evidence type="ECO:0000313" key="4">
    <source>
        <dbReference type="Proteomes" id="UP000887540"/>
    </source>
</evidence>
<keyword evidence="4" id="KW-1185">Reference proteome</keyword>
<accession>A0A914DKI8</accession>
<reference evidence="5" key="1">
    <citation type="submission" date="2022-11" db="UniProtKB">
        <authorList>
            <consortium name="WormBaseParasite"/>
        </authorList>
    </citation>
    <scope>IDENTIFICATION</scope>
</reference>
<feature type="signal peptide" evidence="2">
    <location>
        <begin position="1"/>
        <end position="19"/>
    </location>
</feature>
<protein>
    <submittedName>
        <fullName evidence="5">ShKT domain-containing protein</fullName>
    </submittedName>
</protein>
<dbReference type="WBParaSite" id="ACRNAN_scaffold280.g7918.t1">
    <property type="protein sequence ID" value="ACRNAN_scaffold280.g7918.t1"/>
    <property type="gene ID" value="ACRNAN_scaffold280.g7918"/>
</dbReference>
<evidence type="ECO:0000313" key="5">
    <source>
        <dbReference type="WBParaSite" id="ACRNAN_scaffold280.g7918.t1"/>
    </source>
</evidence>
<comment type="caution">
    <text evidence="1">Lacks conserved residue(s) required for the propagation of feature annotation.</text>
</comment>
<name>A0A914DKI8_9BILA</name>
<dbReference type="PANTHER" id="PTHR46219">
    <property type="entry name" value="PROTEIN CBG11138"/>
    <property type="match status" value="1"/>
</dbReference>
<dbReference type="PANTHER" id="PTHR46219:SF5">
    <property type="entry name" value="SHKT DOMAIN-CONTAINING PROTEIN"/>
    <property type="match status" value="1"/>
</dbReference>
<dbReference type="InterPro" id="IPR003582">
    <property type="entry name" value="ShKT_dom"/>
</dbReference>
<dbReference type="Proteomes" id="UP000887540">
    <property type="component" value="Unplaced"/>
</dbReference>
<dbReference type="Pfam" id="PF01549">
    <property type="entry name" value="ShK"/>
    <property type="match status" value="2"/>
</dbReference>
<sequence>MEKFVIFTISFLFWAYGESTIVCMDKNTEKFNCHTVEHLCRDPMYKTLMLDLCPATCGFCQVTTAKPDEELEENNVRGAPENDCFDLDLYCTKRSHLCNSQLYKAIMEKECALTCGYCTPPPE</sequence>
<evidence type="ECO:0000259" key="3">
    <source>
        <dbReference type="PROSITE" id="PS51670"/>
    </source>
</evidence>
<proteinExistence type="predicted"/>
<evidence type="ECO:0000256" key="2">
    <source>
        <dbReference type="SAM" id="SignalP"/>
    </source>
</evidence>
<dbReference type="SMART" id="SM00254">
    <property type="entry name" value="ShKT"/>
    <property type="match status" value="2"/>
</dbReference>
<dbReference type="PROSITE" id="PS51670">
    <property type="entry name" value="SHKT"/>
    <property type="match status" value="1"/>
</dbReference>